<dbReference type="PIRSF" id="PIRSF016516">
    <property type="entry name" value="Allantoicase"/>
    <property type="match status" value="1"/>
</dbReference>
<evidence type="ECO:0000256" key="1">
    <source>
        <dbReference type="ARBA" id="ARBA00009242"/>
    </source>
</evidence>
<dbReference type="EC" id="3.5.3.4" evidence="2"/>
<evidence type="ECO:0000313" key="4">
    <source>
        <dbReference type="EMBL" id="MBU2760888.1"/>
    </source>
</evidence>
<dbReference type="PANTHER" id="PTHR12045:SF3">
    <property type="entry name" value="INACTIVE ALLANTOICASE-RELATED"/>
    <property type="match status" value="1"/>
</dbReference>
<name>A0ABS6A0M7_9PROT</name>
<dbReference type="GO" id="GO:0004037">
    <property type="term" value="F:allantoicase activity"/>
    <property type="evidence" value="ECO:0007669"/>
    <property type="project" value="UniProtKB-EC"/>
</dbReference>
<sequence>MSQLEKNIYCENFSINAADSSLGAEVIFCTDEFFAPAYRILLPTEPKFLPDYYDENGKWMDGWETKRRRSTGFDCCIIKLAYPCLVKKICIETTYFIGNSPMAISVDSLYIDKNLVVDTRSDWVNVLGYERVDCNSINEFSLSTNLISTHIKLNIYPDGGIARIKVFGDIQRKLNYTSKENDKTNENLLCISNGAKVIACSDNHYGSPINLLKSTPAINMGDGWETRRRRTPGNDWCIFSLFNPGEINAFELDTSFFKGNYPSHCSIQGLTYTKYKLPQEYKKLLIYESMFWDTLVPKIMLAANNQLKISYNDKSSYTHIRLNIYPDGGLSRFKVWGKFNEW</sequence>
<evidence type="ECO:0000256" key="2">
    <source>
        <dbReference type="NCBIfam" id="TIGR02961"/>
    </source>
</evidence>
<feature type="domain" description="Allantoicase" evidence="3">
    <location>
        <begin position="23"/>
        <end position="170"/>
    </location>
</feature>
<dbReference type="InterPro" id="IPR008979">
    <property type="entry name" value="Galactose-bd-like_sf"/>
</dbReference>
<comment type="caution">
    <text evidence="4">The sequence shown here is derived from an EMBL/GenBank/DDBJ whole genome shotgun (WGS) entry which is preliminary data.</text>
</comment>
<dbReference type="SUPFAM" id="SSF49785">
    <property type="entry name" value="Galactose-binding domain-like"/>
    <property type="match status" value="2"/>
</dbReference>
<proteinExistence type="inferred from homology"/>
<feature type="domain" description="Allantoicase" evidence="3">
    <location>
        <begin position="194"/>
        <end position="339"/>
    </location>
</feature>
<dbReference type="RefSeq" id="WP_215884466.1">
    <property type="nucleotide sequence ID" value="NZ_JAAOMP010000130.1"/>
</dbReference>
<protein>
    <recommendedName>
        <fullName evidence="2">Allantoicase</fullName>
        <ecNumber evidence="2">3.5.3.4</ecNumber>
    </recommendedName>
</protein>
<dbReference type="InterPro" id="IPR005164">
    <property type="entry name" value="Allantoicase"/>
</dbReference>
<accession>A0ABS6A0M7</accession>
<dbReference type="EMBL" id="JAAOMP010000130">
    <property type="protein sequence ID" value="MBU2760888.1"/>
    <property type="molecule type" value="Genomic_DNA"/>
</dbReference>
<organism evidence="4 5">
    <name type="scientific">Acidithiobacillus sulfurivorans</name>
    <dbReference type="NCBI Taxonomy" id="1958756"/>
    <lineage>
        <taxon>Bacteria</taxon>
        <taxon>Pseudomonadati</taxon>
        <taxon>Pseudomonadota</taxon>
        <taxon>Acidithiobacillia</taxon>
        <taxon>Acidithiobacillales</taxon>
        <taxon>Acidithiobacillaceae</taxon>
        <taxon>Acidithiobacillus</taxon>
    </lineage>
</organism>
<dbReference type="Pfam" id="PF03561">
    <property type="entry name" value="Allantoicase"/>
    <property type="match status" value="2"/>
</dbReference>
<dbReference type="Proteomes" id="UP000755654">
    <property type="component" value="Unassembled WGS sequence"/>
</dbReference>
<dbReference type="InterPro" id="IPR015908">
    <property type="entry name" value="Allantoicase_dom"/>
</dbReference>
<gene>
    <name evidence="4" type="primary">alc</name>
    <name evidence="4" type="ORF">HAP95_12145</name>
</gene>
<dbReference type="PANTHER" id="PTHR12045">
    <property type="entry name" value="ALLANTOICASE"/>
    <property type="match status" value="1"/>
</dbReference>
<reference evidence="4 5" key="1">
    <citation type="journal article" date="2021" name="ISME J.">
        <title>Genomic evolution of the class Acidithiobacillia: deep-branching Proteobacteria living in extreme acidic conditions.</title>
        <authorList>
            <person name="Moya-Beltran A."/>
            <person name="Beard S."/>
            <person name="Rojas-Villalobos C."/>
            <person name="Issotta F."/>
            <person name="Gallardo Y."/>
            <person name="Ulloa R."/>
            <person name="Giaveno A."/>
            <person name="Degli Esposti M."/>
            <person name="Johnson D.B."/>
            <person name="Quatrini R."/>
        </authorList>
    </citation>
    <scope>NUCLEOTIDE SEQUENCE [LARGE SCALE GENOMIC DNA]</scope>
    <source>
        <strain evidence="4 5">RW2</strain>
    </source>
</reference>
<keyword evidence="4" id="KW-0378">Hydrolase</keyword>
<evidence type="ECO:0000313" key="5">
    <source>
        <dbReference type="Proteomes" id="UP000755654"/>
    </source>
</evidence>
<keyword evidence="5" id="KW-1185">Reference proteome</keyword>
<comment type="similarity">
    <text evidence="1">Belongs to the allantoicase family.</text>
</comment>
<dbReference type="NCBIfam" id="TIGR02961">
    <property type="entry name" value="allantoicase"/>
    <property type="match status" value="1"/>
</dbReference>
<evidence type="ECO:0000259" key="3">
    <source>
        <dbReference type="Pfam" id="PF03561"/>
    </source>
</evidence>
<dbReference type="Gene3D" id="2.60.120.260">
    <property type="entry name" value="Galactose-binding domain-like"/>
    <property type="match status" value="2"/>
</dbReference>